<name>A0ABT1JEH1_ACTCY</name>
<evidence type="ECO:0000313" key="1">
    <source>
        <dbReference type="EMBL" id="MCP2330897.1"/>
    </source>
</evidence>
<proteinExistence type="predicted"/>
<dbReference type="SUPFAM" id="SSF117987">
    <property type="entry name" value="CRISPR-associated protein"/>
    <property type="match status" value="1"/>
</dbReference>
<gene>
    <name evidence="1" type="ORF">G443_001167</name>
</gene>
<evidence type="ECO:0008006" key="3">
    <source>
        <dbReference type="Google" id="ProtNLM"/>
    </source>
</evidence>
<protein>
    <recommendedName>
        <fullName evidence="3">Type I-E CRISPR-associated protein Cas6/Cse3/CasE</fullName>
    </recommendedName>
</protein>
<keyword evidence="2" id="KW-1185">Reference proteome</keyword>
<reference evidence="1 2" key="1">
    <citation type="submission" date="2022-06" db="EMBL/GenBank/DDBJ databases">
        <title>Genomic Encyclopedia of Type Strains, Phase I: the one thousand microbial genomes (KMG-I) project.</title>
        <authorList>
            <person name="Kyrpides N."/>
        </authorList>
    </citation>
    <scope>NUCLEOTIDE SEQUENCE [LARGE SCALE GENOMIC DNA]</scope>
    <source>
        <strain evidence="1 2">DSM 43889</strain>
    </source>
</reference>
<dbReference type="Gene3D" id="3.30.70.1210">
    <property type="entry name" value="Crispr-associated protein, domain 2"/>
    <property type="match status" value="1"/>
</dbReference>
<sequence length="91" mass="10147">MGQQIDWLLTRVAGSGFAIVPARINEPDVLIRERDVRRFDRSGQRVTLAIATFEGKLRVIDVDRLRHALTHGIGHAKAYGCGLLTLARLRA</sequence>
<dbReference type="Pfam" id="PF08798">
    <property type="entry name" value="CRISPR_assoc"/>
    <property type="match status" value="1"/>
</dbReference>
<dbReference type="InterPro" id="IPR010179">
    <property type="entry name" value="CRISPR-assoc_prot_Cse3"/>
</dbReference>
<evidence type="ECO:0000313" key="2">
    <source>
        <dbReference type="Proteomes" id="UP000791080"/>
    </source>
</evidence>
<dbReference type="NCBIfam" id="TIGR01907">
    <property type="entry name" value="casE_Cse3"/>
    <property type="match status" value="1"/>
</dbReference>
<accession>A0ABT1JEH1</accession>
<dbReference type="Proteomes" id="UP000791080">
    <property type="component" value="Unassembled WGS sequence"/>
</dbReference>
<organism evidence="1 2">
    <name type="scientific">Actinoalloteichus caeruleus DSM 43889</name>
    <dbReference type="NCBI Taxonomy" id="1120930"/>
    <lineage>
        <taxon>Bacteria</taxon>
        <taxon>Bacillati</taxon>
        <taxon>Actinomycetota</taxon>
        <taxon>Actinomycetes</taxon>
        <taxon>Pseudonocardiales</taxon>
        <taxon>Pseudonocardiaceae</taxon>
        <taxon>Actinoalloteichus</taxon>
        <taxon>Actinoalloteichus cyanogriseus</taxon>
    </lineage>
</organism>
<comment type="caution">
    <text evidence="1">The sequence shown here is derived from an EMBL/GenBank/DDBJ whole genome shotgun (WGS) entry which is preliminary data.</text>
</comment>
<dbReference type="EMBL" id="AUBJ02000001">
    <property type="protein sequence ID" value="MCP2330897.1"/>
    <property type="molecule type" value="Genomic_DNA"/>
</dbReference>